<reference evidence="1" key="1">
    <citation type="journal article" date="2023" name="Mol. Phylogenet. Evol.">
        <title>Genome-scale phylogeny and comparative genomics of the fungal order Sordariales.</title>
        <authorList>
            <person name="Hensen N."/>
            <person name="Bonometti L."/>
            <person name="Westerberg I."/>
            <person name="Brannstrom I.O."/>
            <person name="Guillou S."/>
            <person name="Cros-Aarteil S."/>
            <person name="Calhoun S."/>
            <person name="Haridas S."/>
            <person name="Kuo A."/>
            <person name="Mondo S."/>
            <person name="Pangilinan J."/>
            <person name="Riley R."/>
            <person name="LaButti K."/>
            <person name="Andreopoulos B."/>
            <person name="Lipzen A."/>
            <person name="Chen C."/>
            <person name="Yan M."/>
            <person name="Daum C."/>
            <person name="Ng V."/>
            <person name="Clum A."/>
            <person name="Steindorff A."/>
            <person name="Ohm R.A."/>
            <person name="Martin F."/>
            <person name="Silar P."/>
            <person name="Natvig D.O."/>
            <person name="Lalanne C."/>
            <person name="Gautier V."/>
            <person name="Ament-Velasquez S.L."/>
            <person name="Kruys A."/>
            <person name="Hutchinson M.I."/>
            <person name="Powell A.J."/>
            <person name="Barry K."/>
            <person name="Miller A.N."/>
            <person name="Grigoriev I.V."/>
            <person name="Debuchy R."/>
            <person name="Gladieux P."/>
            <person name="Hiltunen Thoren M."/>
            <person name="Johannesson H."/>
        </authorList>
    </citation>
    <scope>NUCLEOTIDE SEQUENCE</scope>
    <source>
        <strain evidence="1">CBS 626.80</strain>
    </source>
</reference>
<comment type="caution">
    <text evidence="1">The sequence shown here is derived from an EMBL/GenBank/DDBJ whole genome shotgun (WGS) entry which is preliminary data.</text>
</comment>
<sequence length="103" mass="12217">MLPRGYVMSCRVHRPFGPWVETLGARRAFWNYYDLEQLADAKKGQVVHEGDFIKCAEEYFTPYYQPLIPCVNRLRKAVFPNGGRWEKEDEGLYSRMRRILKEA</sequence>
<organism evidence="1 2">
    <name type="scientific">Pseudoneurospora amorphoporcata</name>
    <dbReference type="NCBI Taxonomy" id="241081"/>
    <lineage>
        <taxon>Eukaryota</taxon>
        <taxon>Fungi</taxon>
        <taxon>Dikarya</taxon>
        <taxon>Ascomycota</taxon>
        <taxon>Pezizomycotina</taxon>
        <taxon>Sordariomycetes</taxon>
        <taxon>Sordariomycetidae</taxon>
        <taxon>Sordariales</taxon>
        <taxon>Sordariaceae</taxon>
        <taxon>Pseudoneurospora</taxon>
    </lineage>
</organism>
<reference evidence="1" key="2">
    <citation type="submission" date="2023-06" db="EMBL/GenBank/DDBJ databases">
        <authorList>
            <consortium name="Lawrence Berkeley National Laboratory"/>
            <person name="Mondo S.J."/>
            <person name="Hensen N."/>
            <person name="Bonometti L."/>
            <person name="Westerberg I."/>
            <person name="Brannstrom I.O."/>
            <person name="Guillou S."/>
            <person name="Cros-Aarteil S."/>
            <person name="Calhoun S."/>
            <person name="Haridas S."/>
            <person name="Kuo A."/>
            <person name="Pangilinan J."/>
            <person name="Riley R."/>
            <person name="Labutti K."/>
            <person name="Andreopoulos B."/>
            <person name="Lipzen A."/>
            <person name="Chen C."/>
            <person name="Yanf M."/>
            <person name="Daum C."/>
            <person name="Ng V."/>
            <person name="Clum A."/>
            <person name="Steindorff A."/>
            <person name="Ohm R."/>
            <person name="Martin F."/>
            <person name="Silar P."/>
            <person name="Natvig D."/>
            <person name="Lalanne C."/>
            <person name="Gautier V."/>
            <person name="Ament-Velasquez S.L."/>
            <person name="Kruys A."/>
            <person name="Hutchinson M.I."/>
            <person name="Powell A.J."/>
            <person name="Barry K."/>
            <person name="Miller A.N."/>
            <person name="Grigoriev I.V."/>
            <person name="Debuchy R."/>
            <person name="Gladieux P."/>
            <person name="Thoren M.H."/>
            <person name="Johannesson H."/>
        </authorList>
    </citation>
    <scope>NUCLEOTIDE SEQUENCE</scope>
    <source>
        <strain evidence="1">CBS 626.80</strain>
    </source>
</reference>
<dbReference type="AlphaFoldDB" id="A0AAN6SBK1"/>
<gene>
    <name evidence="1" type="ORF">QBC32DRAFT_80510</name>
</gene>
<dbReference type="EMBL" id="MU859331">
    <property type="protein sequence ID" value="KAK3947615.1"/>
    <property type="molecule type" value="Genomic_DNA"/>
</dbReference>
<dbReference type="Proteomes" id="UP001303222">
    <property type="component" value="Unassembled WGS sequence"/>
</dbReference>
<evidence type="ECO:0000313" key="2">
    <source>
        <dbReference type="Proteomes" id="UP001303222"/>
    </source>
</evidence>
<protein>
    <submittedName>
        <fullName evidence="1">Uncharacterized protein</fullName>
    </submittedName>
</protein>
<name>A0AAN6SBK1_9PEZI</name>
<keyword evidence="2" id="KW-1185">Reference proteome</keyword>
<evidence type="ECO:0000313" key="1">
    <source>
        <dbReference type="EMBL" id="KAK3947615.1"/>
    </source>
</evidence>
<accession>A0AAN6SBK1</accession>
<proteinExistence type="predicted"/>